<dbReference type="Proteomes" id="UP000051886">
    <property type="component" value="Unassembled WGS sequence"/>
</dbReference>
<dbReference type="Pfam" id="PF08245">
    <property type="entry name" value="Mur_ligase_M"/>
    <property type="match status" value="1"/>
</dbReference>
<dbReference type="InterPro" id="IPR036615">
    <property type="entry name" value="Mur_ligase_C_dom_sf"/>
</dbReference>
<dbReference type="Pfam" id="PF02875">
    <property type="entry name" value="Mur_ligase_C"/>
    <property type="match status" value="1"/>
</dbReference>
<dbReference type="GO" id="GO:0005524">
    <property type="term" value="F:ATP binding"/>
    <property type="evidence" value="ECO:0007669"/>
    <property type="project" value="UniProtKB-UniRule"/>
</dbReference>
<protein>
    <recommendedName>
        <fullName evidence="10 11">UDP-N-acetylmuramoyl-tripeptide--D-alanyl-D-alanine ligase</fullName>
        <ecNumber evidence="10 11">6.3.2.10</ecNumber>
    </recommendedName>
    <alternativeName>
        <fullName evidence="10">D-alanyl-D-alanine-adding enzyme</fullName>
    </alternativeName>
</protein>
<dbReference type="SUPFAM" id="SSF63418">
    <property type="entry name" value="MurE/MurF N-terminal domain"/>
    <property type="match status" value="1"/>
</dbReference>
<sequence length="472" mass="51761">MATEAHDDLKGRKYIMKMQLAEIAQALNIEPQDGWNDITVTSVSFDSRKISAGALFVPLIGDNDGHHFVEAAKDNGAVATLWQEDHSDFPEDLPFLTVENSLKSLQQLGRYYLQKINPRVVAITGSNGKTTTKDMVASILSTQFHVKKTPENFNNEIGVPMTCLTMEPNTEVLVVELGMDRFGQLDYLSKLVAPDVAVITMIGEAHIEFFGTRDKIADAKMEITHGLTEDGYFIYNGDEPLLVSRAKDETMSQLTFGNNESNDVTATQIEGHDDSTSFKVAAYPDISFSIPMLGTYNVNNALAAISVGQVFRISPENMEKSLKNFTITKNRAEWVTGKKGEKILSDVYNSNPTAAKKVIEAFSQVPTDGKRYVVLGDMLELGDKAAQMHASVADAIDPSEISGVYLCGDLMKNLGNALQDKLSSSQIHQYGVGQKEQLYSDLDQELTANDMVMIKGSHGIALEKVLVSLIGD</sequence>
<dbReference type="GO" id="GO:0008766">
    <property type="term" value="F:UDP-N-acetylmuramoylalanyl-D-glutamyl-2,6-diaminopimelate-D-alanyl-D-alanine ligase activity"/>
    <property type="evidence" value="ECO:0007669"/>
    <property type="project" value="RHEA"/>
</dbReference>
<dbReference type="GO" id="GO:0009252">
    <property type="term" value="P:peptidoglycan biosynthetic process"/>
    <property type="evidence" value="ECO:0007669"/>
    <property type="project" value="UniProtKB-UniRule"/>
</dbReference>
<dbReference type="GO" id="GO:0051301">
    <property type="term" value="P:cell division"/>
    <property type="evidence" value="ECO:0007669"/>
    <property type="project" value="UniProtKB-KW"/>
</dbReference>
<keyword evidence="4 10" id="KW-0547">Nucleotide-binding</keyword>
<evidence type="ECO:0000256" key="2">
    <source>
        <dbReference type="ARBA" id="ARBA00022598"/>
    </source>
</evidence>
<comment type="catalytic activity">
    <reaction evidence="10">
        <text>UDP-N-acetyl-alpha-D-muramoyl-L-alanyl-gamma-D-glutamyl-L-lysine + D-alanyl-D-alanine + ATP = UDP-N-acetyl-alpha-D-muramoyl-L-alanyl-gamma-D-glutamyl-L-lysyl-D-alanyl-D-alanine + ADP + phosphate + H(+)</text>
        <dbReference type="Rhea" id="RHEA:16085"/>
        <dbReference type="ChEBI" id="CHEBI:15378"/>
        <dbReference type="ChEBI" id="CHEBI:30616"/>
        <dbReference type="ChEBI" id="CHEBI:43474"/>
        <dbReference type="ChEBI" id="CHEBI:57822"/>
        <dbReference type="ChEBI" id="CHEBI:70758"/>
        <dbReference type="ChEBI" id="CHEBI:83903"/>
        <dbReference type="ChEBI" id="CHEBI:456216"/>
        <dbReference type="EC" id="6.3.2.10"/>
    </reaction>
</comment>
<comment type="catalytic activity">
    <reaction evidence="11">
        <text>D-alanyl-D-alanine + UDP-N-acetyl-alpha-D-muramoyl-L-alanyl-gamma-D-glutamyl-meso-2,6-diaminopimelate + ATP = UDP-N-acetyl-alpha-D-muramoyl-L-alanyl-gamma-D-glutamyl-meso-2,6-diaminopimeloyl-D-alanyl-D-alanine + ADP + phosphate + H(+)</text>
        <dbReference type="Rhea" id="RHEA:28374"/>
        <dbReference type="ChEBI" id="CHEBI:15378"/>
        <dbReference type="ChEBI" id="CHEBI:30616"/>
        <dbReference type="ChEBI" id="CHEBI:43474"/>
        <dbReference type="ChEBI" id="CHEBI:57822"/>
        <dbReference type="ChEBI" id="CHEBI:61386"/>
        <dbReference type="ChEBI" id="CHEBI:83905"/>
        <dbReference type="ChEBI" id="CHEBI:456216"/>
        <dbReference type="EC" id="6.3.2.10"/>
    </reaction>
</comment>
<keyword evidence="16" id="KW-1185">Reference proteome</keyword>
<evidence type="ECO:0000256" key="10">
    <source>
        <dbReference type="HAMAP-Rule" id="MF_02019"/>
    </source>
</evidence>
<dbReference type="InterPro" id="IPR004101">
    <property type="entry name" value="Mur_ligase_C"/>
</dbReference>
<dbReference type="InterPro" id="IPR000713">
    <property type="entry name" value="Mur_ligase_N"/>
</dbReference>
<evidence type="ECO:0000256" key="3">
    <source>
        <dbReference type="ARBA" id="ARBA00022618"/>
    </source>
</evidence>
<dbReference type="HAMAP" id="MF_02019">
    <property type="entry name" value="MurF"/>
    <property type="match status" value="1"/>
</dbReference>
<dbReference type="STRING" id="449659.IV66_GL000440"/>
<dbReference type="Gene3D" id="3.40.1390.10">
    <property type="entry name" value="MurE/MurF, N-terminal domain"/>
    <property type="match status" value="1"/>
</dbReference>
<accession>A0A0R2L6S1</accession>
<keyword evidence="7 10" id="KW-0573">Peptidoglycan synthesis</keyword>
<evidence type="ECO:0000259" key="13">
    <source>
        <dbReference type="Pfam" id="PF02875"/>
    </source>
</evidence>
<dbReference type="GO" id="GO:0071555">
    <property type="term" value="P:cell wall organization"/>
    <property type="evidence" value="ECO:0007669"/>
    <property type="project" value="UniProtKB-KW"/>
</dbReference>
<evidence type="ECO:0000256" key="1">
    <source>
        <dbReference type="ARBA" id="ARBA00022490"/>
    </source>
</evidence>
<keyword evidence="5 10" id="KW-0067">ATP-binding</keyword>
<evidence type="ECO:0000313" key="16">
    <source>
        <dbReference type="Proteomes" id="UP000051886"/>
    </source>
</evidence>
<dbReference type="InterPro" id="IPR013221">
    <property type="entry name" value="Mur_ligase_cen"/>
</dbReference>
<keyword evidence="9 10" id="KW-0961">Cell wall biogenesis/degradation</keyword>
<comment type="similarity">
    <text evidence="10">Belongs to the MurCDEF family. MurF subfamily.</text>
</comment>
<gene>
    <name evidence="10" type="primary">murF</name>
    <name evidence="15" type="ORF">IV66_GL000440</name>
</gene>
<dbReference type="SUPFAM" id="SSF53244">
    <property type="entry name" value="MurD-like peptide ligases, peptide-binding domain"/>
    <property type="match status" value="1"/>
</dbReference>
<keyword evidence="8 10" id="KW-0131">Cell cycle</keyword>
<evidence type="ECO:0000256" key="9">
    <source>
        <dbReference type="ARBA" id="ARBA00023316"/>
    </source>
</evidence>
<dbReference type="PANTHER" id="PTHR43024:SF1">
    <property type="entry name" value="UDP-N-ACETYLMURAMOYL-TRIPEPTIDE--D-ALANYL-D-ALANINE LIGASE"/>
    <property type="match status" value="1"/>
</dbReference>
<keyword evidence="2 10" id="KW-0436">Ligase</keyword>
<organism evidence="15 16">
    <name type="scientific">Ligilactobacillus pobuzihii</name>
    <dbReference type="NCBI Taxonomy" id="449659"/>
    <lineage>
        <taxon>Bacteria</taxon>
        <taxon>Bacillati</taxon>
        <taxon>Bacillota</taxon>
        <taxon>Bacilli</taxon>
        <taxon>Lactobacillales</taxon>
        <taxon>Lactobacillaceae</taxon>
        <taxon>Ligilactobacillus</taxon>
    </lineage>
</organism>
<comment type="pathway">
    <text evidence="10 11">Cell wall biogenesis; peptidoglycan biosynthesis.</text>
</comment>
<dbReference type="PANTHER" id="PTHR43024">
    <property type="entry name" value="UDP-N-ACETYLMURAMOYL-TRIPEPTIDE--D-ALANYL-D-ALANINE LIGASE"/>
    <property type="match status" value="1"/>
</dbReference>
<dbReference type="GO" id="GO:0047480">
    <property type="term" value="F:UDP-N-acetylmuramoyl-tripeptide-D-alanyl-D-alanine ligase activity"/>
    <property type="evidence" value="ECO:0007669"/>
    <property type="project" value="UniProtKB-UniRule"/>
</dbReference>
<dbReference type="SUPFAM" id="SSF53623">
    <property type="entry name" value="MurD-like peptide ligases, catalytic domain"/>
    <property type="match status" value="1"/>
</dbReference>
<feature type="binding site" evidence="10">
    <location>
        <begin position="125"/>
        <end position="131"/>
    </location>
    <ligand>
        <name>ATP</name>
        <dbReference type="ChEBI" id="CHEBI:30616"/>
    </ligand>
</feature>
<proteinExistence type="inferred from homology"/>
<dbReference type="Gene3D" id="3.90.190.20">
    <property type="entry name" value="Mur ligase, C-terminal domain"/>
    <property type="match status" value="1"/>
</dbReference>
<dbReference type="NCBIfam" id="TIGR01143">
    <property type="entry name" value="murF"/>
    <property type="match status" value="1"/>
</dbReference>
<evidence type="ECO:0000256" key="4">
    <source>
        <dbReference type="ARBA" id="ARBA00022741"/>
    </source>
</evidence>
<comment type="function">
    <text evidence="10 11">Involved in cell wall formation. Catalyzes the final step in the synthesis of UDP-N-acetylmuramoyl-pentapeptide, the precursor of murein.</text>
</comment>
<evidence type="ECO:0000256" key="11">
    <source>
        <dbReference type="RuleBase" id="RU004136"/>
    </source>
</evidence>
<dbReference type="EMBL" id="JQCN01000060">
    <property type="protein sequence ID" value="KRN97519.1"/>
    <property type="molecule type" value="Genomic_DNA"/>
</dbReference>
<evidence type="ECO:0000256" key="6">
    <source>
        <dbReference type="ARBA" id="ARBA00022960"/>
    </source>
</evidence>
<keyword evidence="3 10" id="KW-0132">Cell division</keyword>
<feature type="domain" description="Mur ligase central" evidence="14">
    <location>
        <begin position="123"/>
        <end position="307"/>
    </location>
</feature>
<feature type="domain" description="Mur ligase C-terminal" evidence="13">
    <location>
        <begin position="331"/>
        <end position="457"/>
    </location>
</feature>
<dbReference type="UniPathway" id="UPA00219"/>
<dbReference type="EC" id="6.3.2.10" evidence="10 11"/>
<feature type="domain" description="Mur ligase N-terminal catalytic" evidence="12">
    <location>
        <begin position="40"/>
        <end position="86"/>
    </location>
</feature>
<reference evidence="15 16" key="1">
    <citation type="journal article" date="2015" name="Genome Announc.">
        <title>Expanding the biotechnology potential of lactobacilli through comparative genomics of 213 strains and associated genera.</title>
        <authorList>
            <person name="Sun Z."/>
            <person name="Harris H.M."/>
            <person name="McCann A."/>
            <person name="Guo C."/>
            <person name="Argimon S."/>
            <person name="Zhang W."/>
            <person name="Yang X."/>
            <person name="Jeffery I.B."/>
            <person name="Cooney J.C."/>
            <person name="Kagawa T.F."/>
            <person name="Liu W."/>
            <person name="Song Y."/>
            <person name="Salvetti E."/>
            <person name="Wrobel A."/>
            <person name="Rasinkangas P."/>
            <person name="Parkhill J."/>
            <person name="Rea M.C."/>
            <person name="O'Sullivan O."/>
            <person name="Ritari J."/>
            <person name="Douillard F.P."/>
            <person name="Paul Ross R."/>
            <person name="Yang R."/>
            <person name="Briner A.E."/>
            <person name="Felis G.E."/>
            <person name="de Vos W.M."/>
            <person name="Barrangou R."/>
            <person name="Klaenhammer T.R."/>
            <person name="Caufield P.W."/>
            <person name="Cui Y."/>
            <person name="Zhang H."/>
            <person name="O'Toole P.W."/>
        </authorList>
    </citation>
    <scope>NUCLEOTIDE SEQUENCE [LARGE SCALE GENOMIC DNA]</scope>
    <source>
        <strain evidence="15 16">NBRC 103219</strain>
    </source>
</reference>
<dbReference type="GO" id="GO:0008360">
    <property type="term" value="P:regulation of cell shape"/>
    <property type="evidence" value="ECO:0007669"/>
    <property type="project" value="UniProtKB-KW"/>
</dbReference>
<keyword evidence="6 10" id="KW-0133">Cell shape</keyword>
<comment type="caution">
    <text evidence="15">The sequence shown here is derived from an EMBL/GenBank/DDBJ whole genome shotgun (WGS) entry which is preliminary data.</text>
</comment>
<name>A0A0R2L6S1_9LACO</name>
<dbReference type="InterPro" id="IPR051046">
    <property type="entry name" value="MurCDEF_CellWall_CoF430Synth"/>
</dbReference>
<dbReference type="InterPro" id="IPR035911">
    <property type="entry name" value="MurE/MurF_N"/>
</dbReference>
<evidence type="ECO:0000256" key="8">
    <source>
        <dbReference type="ARBA" id="ARBA00023306"/>
    </source>
</evidence>
<dbReference type="Pfam" id="PF01225">
    <property type="entry name" value="Mur_ligase"/>
    <property type="match status" value="1"/>
</dbReference>
<comment type="subcellular location">
    <subcellularLocation>
        <location evidence="10 11">Cytoplasm</location>
    </subcellularLocation>
</comment>
<dbReference type="InterPro" id="IPR005863">
    <property type="entry name" value="UDP-N-AcMur_synth"/>
</dbReference>
<evidence type="ECO:0000256" key="5">
    <source>
        <dbReference type="ARBA" id="ARBA00022840"/>
    </source>
</evidence>
<dbReference type="Gene3D" id="3.40.1190.10">
    <property type="entry name" value="Mur-like, catalytic domain"/>
    <property type="match status" value="1"/>
</dbReference>
<evidence type="ECO:0000313" key="15">
    <source>
        <dbReference type="EMBL" id="KRN97519.1"/>
    </source>
</evidence>
<evidence type="ECO:0000256" key="7">
    <source>
        <dbReference type="ARBA" id="ARBA00022984"/>
    </source>
</evidence>
<dbReference type="PATRIC" id="fig|449659.4.peg.441"/>
<dbReference type="GO" id="GO:0005737">
    <property type="term" value="C:cytoplasm"/>
    <property type="evidence" value="ECO:0007669"/>
    <property type="project" value="UniProtKB-SubCell"/>
</dbReference>
<evidence type="ECO:0000259" key="12">
    <source>
        <dbReference type="Pfam" id="PF01225"/>
    </source>
</evidence>
<dbReference type="AlphaFoldDB" id="A0A0R2L6S1"/>
<keyword evidence="1 10" id="KW-0963">Cytoplasm</keyword>
<dbReference type="InterPro" id="IPR036565">
    <property type="entry name" value="Mur-like_cat_sf"/>
</dbReference>
<evidence type="ECO:0000259" key="14">
    <source>
        <dbReference type="Pfam" id="PF08245"/>
    </source>
</evidence>